<evidence type="ECO:0000313" key="2">
    <source>
        <dbReference type="EMBL" id="GES16221.1"/>
    </source>
</evidence>
<sequence length="381" mass="40789">MRLLDVEGGGWSRGGHVIYHAEALRGDPADVLPGDPAKALGGDSVKVLGGDSFGGLQGVGGSAFEVARGLVLATDGKRAEWATADGVRAGLAWAEGAIRRAGLVPMGWVEQVKTWNLSGLFRIRVEGDVEAVWFKATPGFAACESSAIGLFGSVVPDIVPRLIDADPERRWVLLGHAPGEDCWGAPQDAVDHMVPRMVAAQVRLAGRAASAGLADRTSPALATKLLDGDLAEELTADELRDARGLVRKLPDLVAALEACGLPYTVVHGDFHPGNWRWDGRRGVVVDFADCHFGHPALDGLRLRDFAPEERREQVTETWVKAWADALPGADPERAVVLAEPLARLYYAIRYQEFMDGIEQTERRYHAGDAASEIRAALASAG</sequence>
<dbReference type="SUPFAM" id="SSF56112">
    <property type="entry name" value="Protein kinase-like (PK-like)"/>
    <property type="match status" value="1"/>
</dbReference>
<protein>
    <recommendedName>
        <fullName evidence="1">Aminoglycoside phosphotransferase domain-containing protein</fullName>
    </recommendedName>
</protein>
<keyword evidence="3" id="KW-1185">Reference proteome</keyword>
<dbReference type="Proteomes" id="UP000331127">
    <property type="component" value="Unassembled WGS sequence"/>
</dbReference>
<name>A0A5M3X9N6_9ACTN</name>
<dbReference type="InterPro" id="IPR011009">
    <property type="entry name" value="Kinase-like_dom_sf"/>
</dbReference>
<reference evidence="2 3" key="1">
    <citation type="submission" date="2019-10" db="EMBL/GenBank/DDBJ databases">
        <title>Whole genome shotgun sequence of Acrocarpospora macrocephala NBRC 16266.</title>
        <authorList>
            <person name="Ichikawa N."/>
            <person name="Kimura A."/>
            <person name="Kitahashi Y."/>
            <person name="Komaki H."/>
            <person name="Oguchi A."/>
        </authorList>
    </citation>
    <scope>NUCLEOTIDE SEQUENCE [LARGE SCALE GENOMIC DNA]</scope>
    <source>
        <strain evidence="2 3">NBRC 16266</strain>
    </source>
</reference>
<proteinExistence type="predicted"/>
<accession>A0A5M3X9N6</accession>
<dbReference type="EMBL" id="BLAE01000095">
    <property type="protein sequence ID" value="GES16221.1"/>
    <property type="molecule type" value="Genomic_DNA"/>
</dbReference>
<evidence type="ECO:0000313" key="3">
    <source>
        <dbReference type="Proteomes" id="UP000331127"/>
    </source>
</evidence>
<evidence type="ECO:0000259" key="1">
    <source>
        <dbReference type="Pfam" id="PF01636"/>
    </source>
</evidence>
<dbReference type="AlphaFoldDB" id="A0A5M3X9N6"/>
<gene>
    <name evidence="2" type="ORF">Amac_098190</name>
</gene>
<feature type="domain" description="Aminoglycoside phosphotransferase" evidence="1">
    <location>
        <begin position="159"/>
        <end position="327"/>
    </location>
</feature>
<comment type="caution">
    <text evidence="2">The sequence shown here is derived from an EMBL/GenBank/DDBJ whole genome shotgun (WGS) entry which is preliminary data.</text>
</comment>
<dbReference type="Pfam" id="PF01636">
    <property type="entry name" value="APH"/>
    <property type="match status" value="1"/>
</dbReference>
<dbReference type="Gene3D" id="3.90.1200.10">
    <property type="match status" value="1"/>
</dbReference>
<dbReference type="InterPro" id="IPR002575">
    <property type="entry name" value="Aminoglycoside_PTrfase"/>
</dbReference>
<organism evidence="2 3">
    <name type="scientific">Acrocarpospora macrocephala</name>
    <dbReference type="NCBI Taxonomy" id="150177"/>
    <lineage>
        <taxon>Bacteria</taxon>
        <taxon>Bacillati</taxon>
        <taxon>Actinomycetota</taxon>
        <taxon>Actinomycetes</taxon>
        <taxon>Streptosporangiales</taxon>
        <taxon>Streptosporangiaceae</taxon>
        <taxon>Acrocarpospora</taxon>
    </lineage>
</organism>